<protein>
    <submittedName>
        <fullName evidence="1">Uncharacterized protein</fullName>
    </submittedName>
</protein>
<dbReference type="AlphaFoldDB" id="A0A1W1BBQ0"/>
<reference evidence="1" key="1">
    <citation type="submission" date="2016-10" db="EMBL/GenBank/DDBJ databases">
        <authorList>
            <person name="de Groot N.N."/>
        </authorList>
    </citation>
    <scope>NUCLEOTIDE SEQUENCE</scope>
</reference>
<accession>A0A1W1BBQ0</accession>
<dbReference type="EMBL" id="FPHF01000011">
    <property type="protein sequence ID" value="SFV50974.1"/>
    <property type="molecule type" value="Genomic_DNA"/>
</dbReference>
<name>A0A1W1BBQ0_9ZZZZ</name>
<sequence>MWLKELKIAVIEKNIEKLTSLMESLPKLEDPKEIDEAIYLIKAATELVEGLRDDTKNSMIQMKKNIDFLDATNAPHTPKLDIKS</sequence>
<gene>
    <name evidence="1" type="ORF">MNB_SM-4-479</name>
</gene>
<proteinExistence type="predicted"/>
<organism evidence="1">
    <name type="scientific">hydrothermal vent metagenome</name>
    <dbReference type="NCBI Taxonomy" id="652676"/>
    <lineage>
        <taxon>unclassified sequences</taxon>
        <taxon>metagenomes</taxon>
        <taxon>ecological metagenomes</taxon>
    </lineage>
</organism>
<evidence type="ECO:0000313" key="1">
    <source>
        <dbReference type="EMBL" id="SFV50974.1"/>
    </source>
</evidence>